<dbReference type="EMBL" id="JACIFF010000008">
    <property type="protein sequence ID" value="MBB4080388.1"/>
    <property type="molecule type" value="Genomic_DNA"/>
</dbReference>
<feature type="compositionally biased region" description="Basic and acidic residues" evidence="7">
    <location>
        <begin position="530"/>
        <end position="539"/>
    </location>
</feature>
<dbReference type="EC" id="3.2.1.4" evidence="6"/>
<reference evidence="9 10" key="1">
    <citation type="submission" date="2020-08" db="EMBL/GenBank/DDBJ databases">
        <title>Genomic Encyclopedia of Type Strains, Phase IV (KMG-IV): sequencing the most valuable type-strain genomes for metagenomic binning, comparative biology and taxonomic classification.</title>
        <authorList>
            <person name="Goeker M."/>
        </authorList>
    </citation>
    <scope>NUCLEOTIDE SEQUENCE [LARGE SCALE GENOMIC DNA]</scope>
    <source>
        <strain evidence="9 10">DSM 105137</strain>
    </source>
</reference>
<evidence type="ECO:0000313" key="10">
    <source>
        <dbReference type="Proteomes" id="UP000576209"/>
    </source>
</evidence>
<evidence type="ECO:0000256" key="3">
    <source>
        <dbReference type="ARBA" id="ARBA00023295"/>
    </source>
</evidence>
<feature type="domain" description="Glycoside hydrolase family 9" evidence="8">
    <location>
        <begin position="136"/>
        <end position="572"/>
    </location>
</feature>
<dbReference type="Gene3D" id="1.50.10.10">
    <property type="match status" value="1"/>
</dbReference>
<sequence length="580" mass="63821">MRHLLFLLPVLFILRCGDSAPEGPPTYADRATVQIQLNQVGYYPDQPIRFTYADTSAVGNPLYTKPASLFYVTDLSGDTTYREGQLSDTLDWRQLAGVMAQSAEIDPLPVGEYRIFIPEVGYSFPFRVAEDVLREAFIGSVRGLYYQRAGQALPESHAGEYAREAGHPDTSVQFHPSSGRESGKTSSPGGWYDAGDFNKYVVNGAFPVGQLLALYEDIGDPAPDGTLNIPESGNGKSDYLDEIKYELDWLLTMQDDDGGLFHKLTTLKFAGMVMPRGATKQRFIVGKSTTATLDFAAAAAQASRVYREYDANYADRLLAAARHAWNWAQANPAAFFKNPTNVSTGEYGDGNADDERAWAAAELFATTGEQEFYNDLQENPPRVRFGPGIGWNSYMGNLAAFTLLRHPDRVPQEMSGRLRELVVTLADSIVSSIDSNAYHQPITGFGWGSNSDVMNAAMFLAAAHRQNRKKEYVAAMRDCMNYVLGHNPNAVCYLTGFGSRSPQFIHHRASAADGIDAPVPGLLSGGPNERQQDSAETRYKPNAVPMQSWADQTPSYASNEICLNWNAPFTYVAGYLEAVK</sequence>
<evidence type="ECO:0000313" key="9">
    <source>
        <dbReference type="EMBL" id="MBB4080388.1"/>
    </source>
</evidence>
<feature type="active site" evidence="5">
    <location>
        <position position="506"/>
    </location>
</feature>
<keyword evidence="1 5" id="KW-0378">Hydrolase</keyword>
<feature type="compositionally biased region" description="Polar residues" evidence="7">
    <location>
        <begin position="170"/>
        <end position="187"/>
    </location>
</feature>
<evidence type="ECO:0000256" key="7">
    <source>
        <dbReference type="SAM" id="MobiDB-lite"/>
    </source>
</evidence>
<evidence type="ECO:0000259" key="8">
    <source>
        <dbReference type="Pfam" id="PF00759"/>
    </source>
</evidence>
<comment type="similarity">
    <text evidence="5 6">Belongs to the glycosyl hydrolase 9 (cellulase E) family.</text>
</comment>
<feature type="region of interest" description="Disordered" evidence="7">
    <location>
        <begin position="520"/>
        <end position="542"/>
    </location>
</feature>
<keyword evidence="2 5" id="KW-0119">Carbohydrate metabolism</keyword>
<evidence type="ECO:0000256" key="1">
    <source>
        <dbReference type="ARBA" id="ARBA00022801"/>
    </source>
</evidence>
<accession>A0A840EEL9</accession>
<dbReference type="InterPro" id="IPR013783">
    <property type="entry name" value="Ig-like_fold"/>
</dbReference>
<dbReference type="Proteomes" id="UP000576209">
    <property type="component" value="Unassembled WGS sequence"/>
</dbReference>
<evidence type="ECO:0000256" key="4">
    <source>
        <dbReference type="ARBA" id="ARBA00023326"/>
    </source>
</evidence>
<protein>
    <recommendedName>
        <fullName evidence="6">Endoglucanase</fullName>
        <ecNumber evidence="6">3.2.1.4</ecNumber>
    </recommendedName>
</protein>
<dbReference type="PROSITE" id="PS00592">
    <property type="entry name" value="GH9_2"/>
    <property type="match status" value="1"/>
</dbReference>
<comment type="catalytic activity">
    <reaction evidence="6">
        <text>Endohydrolysis of (1-&gt;4)-beta-D-glucosidic linkages in cellulose, lichenin and cereal beta-D-glucans.</text>
        <dbReference type="EC" id="3.2.1.4"/>
    </reaction>
</comment>
<dbReference type="InterPro" id="IPR001701">
    <property type="entry name" value="Glyco_hydro_9"/>
</dbReference>
<dbReference type="GO" id="GO:0008810">
    <property type="term" value="F:cellulase activity"/>
    <property type="evidence" value="ECO:0007669"/>
    <property type="project" value="UniProtKB-EC"/>
</dbReference>
<dbReference type="GO" id="GO:0030245">
    <property type="term" value="P:cellulose catabolic process"/>
    <property type="evidence" value="ECO:0007669"/>
    <property type="project" value="UniProtKB-KW"/>
</dbReference>
<organism evidence="9 10">
    <name type="scientific">Neolewinella aquimaris</name>
    <dbReference type="NCBI Taxonomy" id="1835722"/>
    <lineage>
        <taxon>Bacteria</taxon>
        <taxon>Pseudomonadati</taxon>
        <taxon>Bacteroidota</taxon>
        <taxon>Saprospiria</taxon>
        <taxon>Saprospirales</taxon>
        <taxon>Lewinellaceae</taxon>
        <taxon>Neolewinella</taxon>
    </lineage>
</organism>
<dbReference type="InterPro" id="IPR008928">
    <property type="entry name" value="6-hairpin_glycosidase_sf"/>
</dbReference>
<keyword evidence="3 5" id="KW-0326">Glycosidase</keyword>
<dbReference type="InterPro" id="IPR012341">
    <property type="entry name" value="6hp_glycosidase-like_sf"/>
</dbReference>
<dbReference type="SUPFAM" id="SSF48208">
    <property type="entry name" value="Six-hairpin glycosidases"/>
    <property type="match status" value="1"/>
</dbReference>
<evidence type="ECO:0000256" key="6">
    <source>
        <dbReference type="RuleBase" id="RU361166"/>
    </source>
</evidence>
<keyword evidence="4 5" id="KW-0624">Polysaccharide degradation</keyword>
<comment type="caution">
    <text evidence="9">The sequence shown here is derived from an EMBL/GenBank/DDBJ whole genome shotgun (WGS) entry which is preliminary data.</text>
</comment>
<name>A0A840EEL9_9BACT</name>
<evidence type="ECO:0000256" key="5">
    <source>
        <dbReference type="PROSITE-ProRule" id="PRU10059"/>
    </source>
</evidence>
<feature type="region of interest" description="Disordered" evidence="7">
    <location>
        <begin position="161"/>
        <end position="187"/>
    </location>
</feature>
<dbReference type="PANTHER" id="PTHR22298">
    <property type="entry name" value="ENDO-1,4-BETA-GLUCANASE"/>
    <property type="match status" value="1"/>
</dbReference>
<dbReference type="RefSeq" id="WP_183496628.1">
    <property type="nucleotide sequence ID" value="NZ_JACIFF010000008.1"/>
</dbReference>
<keyword evidence="10" id="KW-1185">Reference proteome</keyword>
<proteinExistence type="inferred from homology"/>
<dbReference type="Gene3D" id="2.60.40.10">
    <property type="entry name" value="Immunoglobulins"/>
    <property type="match status" value="1"/>
</dbReference>
<dbReference type="Pfam" id="PF00759">
    <property type="entry name" value="Glyco_hydro_9"/>
    <property type="match status" value="1"/>
</dbReference>
<dbReference type="InterPro" id="IPR018221">
    <property type="entry name" value="Glyco_hydro_9_His_AS"/>
</dbReference>
<keyword evidence="6" id="KW-0136">Cellulose degradation</keyword>
<evidence type="ECO:0000256" key="2">
    <source>
        <dbReference type="ARBA" id="ARBA00023277"/>
    </source>
</evidence>
<dbReference type="AlphaFoldDB" id="A0A840EEL9"/>
<gene>
    <name evidence="9" type="ORF">GGR28_003022</name>
</gene>